<comment type="catalytic activity">
    <reaction evidence="6">
        <text>a 2'-deoxyadenosine in DNA + S-adenosyl-L-methionine = an N(6)-methyl-2'-deoxyadenosine in DNA + S-adenosyl-L-homocysteine + H(+)</text>
        <dbReference type="Rhea" id="RHEA:15197"/>
        <dbReference type="Rhea" id="RHEA-COMP:12418"/>
        <dbReference type="Rhea" id="RHEA-COMP:12419"/>
        <dbReference type="ChEBI" id="CHEBI:15378"/>
        <dbReference type="ChEBI" id="CHEBI:57856"/>
        <dbReference type="ChEBI" id="CHEBI:59789"/>
        <dbReference type="ChEBI" id="CHEBI:90615"/>
        <dbReference type="ChEBI" id="CHEBI:90616"/>
        <dbReference type="EC" id="2.1.1.72"/>
    </reaction>
</comment>
<dbReference type="EC" id="2.1.1.72" evidence="2"/>
<evidence type="ECO:0000256" key="7">
    <source>
        <dbReference type="SAM" id="MobiDB-lite"/>
    </source>
</evidence>
<dbReference type="EMBL" id="CP144460">
    <property type="protein sequence ID" value="XBS39155.1"/>
    <property type="molecule type" value="Genomic_DNA"/>
</dbReference>
<dbReference type="InterPro" id="IPR002295">
    <property type="entry name" value="N4/N6-MTase_EcoPI_Mod-like"/>
</dbReference>
<evidence type="ECO:0000256" key="1">
    <source>
        <dbReference type="ARBA" id="ARBA00006594"/>
    </source>
</evidence>
<dbReference type="Gene3D" id="3.40.50.150">
    <property type="entry name" value="Vaccinia Virus protein VP39"/>
    <property type="match status" value="1"/>
</dbReference>
<evidence type="ECO:0000256" key="3">
    <source>
        <dbReference type="ARBA" id="ARBA00022603"/>
    </source>
</evidence>
<dbReference type="GO" id="GO:0003677">
    <property type="term" value="F:DNA binding"/>
    <property type="evidence" value="ECO:0007669"/>
    <property type="project" value="InterPro"/>
</dbReference>
<evidence type="ECO:0000256" key="6">
    <source>
        <dbReference type="ARBA" id="ARBA00047942"/>
    </source>
</evidence>
<reference evidence="9" key="1">
    <citation type="submission" date="2024-02" db="EMBL/GenBank/DDBJ databases">
        <title>Complete genome sequence of Xanthomonas sp. 10-10.</title>
        <authorList>
            <person name="Biessy A."/>
            <person name="Ciotola M."/>
            <person name="Cadieux M."/>
            <person name="Soufiane B."/>
            <person name="Laforest M."/>
            <person name="Filion M."/>
        </authorList>
    </citation>
    <scope>NUCLEOTIDE SEQUENCE</scope>
    <source>
        <strain evidence="9">10-10</strain>
    </source>
</reference>
<evidence type="ECO:0000256" key="2">
    <source>
        <dbReference type="ARBA" id="ARBA00011900"/>
    </source>
</evidence>
<dbReference type="InterPro" id="IPR002941">
    <property type="entry name" value="DNA_methylase_N4/N6"/>
</dbReference>
<comment type="similarity">
    <text evidence="1">Belongs to the N(4)/N(6)-methyltransferase family.</text>
</comment>
<name>A0AAU7PBL0_9XANT</name>
<protein>
    <recommendedName>
        <fullName evidence="2">site-specific DNA-methyltransferase (adenine-specific)</fullName>
        <ecNumber evidence="2">2.1.1.72</ecNumber>
    </recommendedName>
</protein>
<dbReference type="PROSITE" id="PS00092">
    <property type="entry name" value="N6_MTASE"/>
    <property type="match status" value="1"/>
</dbReference>
<evidence type="ECO:0000256" key="4">
    <source>
        <dbReference type="ARBA" id="ARBA00022679"/>
    </source>
</evidence>
<dbReference type="InterPro" id="IPR002052">
    <property type="entry name" value="DNA_methylase_N6_adenine_CS"/>
</dbReference>
<keyword evidence="5" id="KW-0949">S-adenosyl-L-methionine</keyword>
<feature type="domain" description="DNA methylase N-4/N-6" evidence="8">
    <location>
        <begin position="68"/>
        <end position="365"/>
    </location>
</feature>
<organism evidence="9">
    <name type="scientific">Xanthomonas sp. 10-10</name>
    <dbReference type="NCBI Taxonomy" id="3115848"/>
    <lineage>
        <taxon>Bacteria</taxon>
        <taxon>Pseudomonadati</taxon>
        <taxon>Pseudomonadota</taxon>
        <taxon>Gammaproteobacteria</taxon>
        <taxon>Lysobacterales</taxon>
        <taxon>Lysobacteraceae</taxon>
        <taxon>Xanthomonas</taxon>
    </lineage>
</organism>
<dbReference type="AlphaFoldDB" id="A0AAU7PBL0"/>
<proteinExistence type="inferred from homology"/>
<evidence type="ECO:0000256" key="5">
    <source>
        <dbReference type="ARBA" id="ARBA00022691"/>
    </source>
</evidence>
<dbReference type="Pfam" id="PF01555">
    <property type="entry name" value="N6_N4_Mtase"/>
    <property type="match status" value="1"/>
</dbReference>
<accession>A0AAU7PBL0</accession>
<dbReference type="RefSeq" id="WP_349657197.1">
    <property type="nucleotide sequence ID" value="NZ_CP144460.1"/>
</dbReference>
<dbReference type="GO" id="GO:0008170">
    <property type="term" value="F:N-methyltransferase activity"/>
    <property type="evidence" value="ECO:0007669"/>
    <property type="project" value="InterPro"/>
</dbReference>
<keyword evidence="3 9" id="KW-0489">Methyltransferase</keyword>
<dbReference type="PIRSF" id="PIRSF015855">
    <property type="entry name" value="TypeIII_Mtase_mKpnI"/>
    <property type="match status" value="1"/>
</dbReference>
<keyword evidence="4 9" id="KW-0808">Transferase</keyword>
<dbReference type="SUPFAM" id="SSF53335">
    <property type="entry name" value="S-adenosyl-L-methionine-dependent methyltransferases"/>
    <property type="match status" value="1"/>
</dbReference>
<dbReference type="GO" id="GO:0009007">
    <property type="term" value="F:site-specific DNA-methyltransferase (adenine-specific) activity"/>
    <property type="evidence" value="ECO:0007669"/>
    <property type="project" value="UniProtKB-EC"/>
</dbReference>
<evidence type="ECO:0000259" key="8">
    <source>
        <dbReference type="Pfam" id="PF01555"/>
    </source>
</evidence>
<dbReference type="GO" id="GO:0032259">
    <property type="term" value="P:methylation"/>
    <property type="evidence" value="ECO:0007669"/>
    <property type="project" value="UniProtKB-KW"/>
</dbReference>
<feature type="region of interest" description="Disordered" evidence="7">
    <location>
        <begin position="187"/>
        <end position="213"/>
    </location>
</feature>
<sequence>MNKQKLELTWIGKEKRPKLEPRILLEDPDKSYHAKHRVSNSDIFENRLIFGDNLLALKALENEFTGQVKCVFIDPPYNTGSAFTHYDDGLEHSIWLGLMRDRLEIIRRLLSEDGSLWITIDDNEAHYLKVLCDEIFGRSNFVASMVWEKDSGRKNDTDVSSSHDYVLLFARNRGVWRKTRNMLDRSEDQLKRYQNPDNDPRGPWRQGADGTAKSGGESLLYPITLPSGRVVTPPSGNFWRFSRATFEIALAEGRVYFGKDGNRLPVIKKYLTDIQEGVVPKTWWPAEEVGSNQEARRDHLRKLLPDIEPFATPKPERLIRRVLEIATNPGDLILDSFAGSGTSGAVAHKMGRRWIMVELGEHCHTHIIPRLKKVIDGEDKGGVTESTAWQGGGGFRYHRLAPSLIIDDRWGNKVINPEYNAAQLAEALAKLEGFAYAPSETYWWQQGHSSERDFIYVTTQNLSAQQLQALSDEVGPERSLLVCCAAFHGVTAAKAAERWPTLTLKKIPKMVLTRCHWGHDDYSLNVANLPMAEIEKAEPAALGNSAKSTKSRKSALVNAGQGGLFGEKK</sequence>
<dbReference type="PRINTS" id="PR00506">
    <property type="entry name" value="D21N6MTFRASE"/>
</dbReference>
<evidence type="ECO:0000313" key="9">
    <source>
        <dbReference type="EMBL" id="XBS39155.1"/>
    </source>
</evidence>
<dbReference type="InterPro" id="IPR029063">
    <property type="entry name" value="SAM-dependent_MTases_sf"/>
</dbReference>
<gene>
    <name evidence="9" type="ORF">VZ068_06495</name>
</gene>